<gene>
    <name evidence="2" type="ORF">CCASEI_04620</name>
</gene>
<dbReference type="PROSITE" id="PS50995">
    <property type="entry name" value="HTH_MARR_2"/>
    <property type="match status" value="1"/>
</dbReference>
<name>A0ABN4CAV1_9CORY</name>
<dbReference type="Proteomes" id="UP000019226">
    <property type="component" value="Chromosome"/>
</dbReference>
<dbReference type="SUPFAM" id="SSF46785">
    <property type="entry name" value="Winged helix' DNA-binding domain"/>
    <property type="match status" value="1"/>
</dbReference>
<organism evidence="2 3">
    <name type="scientific">Corynebacterium casei LMG S-19264</name>
    <dbReference type="NCBI Taxonomy" id="1285583"/>
    <lineage>
        <taxon>Bacteria</taxon>
        <taxon>Bacillati</taxon>
        <taxon>Actinomycetota</taxon>
        <taxon>Actinomycetes</taxon>
        <taxon>Mycobacteriales</taxon>
        <taxon>Corynebacteriaceae</taxon>
        <taxon>Corynebacterium</taxon>
    </lineage>
</organism>
<dbReference type="EMBL" id="CP004350">
    <property type="protein sequence ID" value="AHI19502.1"/>
    <property type="molecule type" value="Genomic_DNA"/>
</dbReference>
<dbReference type="InterPro" id="IPR000835">
    <property type="entry name" value="HTH_MarR-typ"/>
</dbReference>
<dbReference type="Pfam" id="PF01047">
    <property type="entry name" value="MarR"/>
    <property type="match status" value="1"/>
</dbReference>
<evidence type="ECO:0000259" key="1">
    <source>
        <dbReference type="PROSITE" id="PS50995"/>
    </source>
</evidence>
<dbReference type="InterPro" id="IPR036390">
    <property type="entry name" value="WH_DNA-bd_sf"/>
</dbReference>
<evidence type="ECO:0000313" key="3">
    <source>
        <dbReference type="Proteomes" id="UP000019226"/>
    </source>
</evidence>
<dbReference type="SMART" id="SM00347">
    <property type="entry name" value="HTH_MARR"/>
    <property type="match status" value="1"/>
</dbReference>
<proteinExistence type="predicted"/>
<dbReference type="InterPro" id="IPR036388">
    <property type="entry name" value="WH-like_DNA-bd_sf"/>
</dbReference>
<reference evidence="3" key="1">
    <citation type="submission" date="2013-02" db="EMBL/GenBank/DDBJ databases">
        <title>The complete genome sequence of Corynebacterium casei LMG S-19264 (=DSM 44701).</title>
        <authorList>
            <person name="Ruckert C."/>
            <person name="Albersmeier A."/>
            <person name="Kalinowski J."/>
        </authorList>
    </citation>
    <scope>NUCLEOTIDE SEQUENCE [LARGE SCALE GENOMIC DNA]</scope>
    <source>
        <strain evidence="3">LMG S-19264</strain>
    </source>
</reference>
<evidence type="ECO:0000313" key="2">
    <source>
        <dbReference type="EMBL" id="AHI19502.1"/>
    </source>
</evidence>
<feature type="domain" description="HTH marR-type" evidence="1">
    <location>
        <begin position="13"/>
        <end position="149"/>
    </location>
</feature>
<dbReference type="PANTHER" id="PTHR33164">
    <property type="entry name" value="TRANSCRIPTIONAL REGULATOR, MARR FAMILY"/>
    <property type="match status" value="1"/>
</dbReference>
<accession>A0ABN4CAV1</accession>
<sequence>MFMDDTQWLSQREQEAWVRFAAVLELLPSALDTQLSKDSDLTHFDYFCLSTLSETPTRILLTSELASRTNATLPRLSRVLTKLEKREYITRTPCKRDRRATEVALTEAGWNKVVASAPGHVTEVRRLVVDALEPNEIDQLANISAKLLSRLDPEQRVIASSPLYRRQQPDTGKD</sequence>
<keyword evidence="3" id="KW-1185">Reference proteome</keyword>
<dbReference type="Gene3D" id="1.10.10.10">
    <property type="entry name" value="Winged helix-like DNA-binding domain superfamily/Winged helix DNA-binding domain"/>
    <property type="match status" value="1"/>
</dbReference>
<protein>
    <submittedName>
        <fullName evidence="2">Transcriptional regulator</fullName>
    </submittedName>
</protein>
<dbReference type="InterPro" id="IPR039422">
    <property type="entry name" value="MarR/SlyA-like"/>
</dbReference>
<dbReference type="PRINTS" id="PR00598">
    <property type="entry name" value="HTHMARR"/>
</dbReference>
<dbReference type="PANTHER" id="PTHR33164:SF99">
    <property type="entry name" value="MARR FAMILY REGULATORY PROTEIN"/>
    <property type="match status" value="1"/>
</dbReference>